<dbReference type="SUPFAM" id="SSF144052">
    <property type="entry name" value="Thermophilic metalloprotease-like"/>
    <property type="match status" value="1"/>
</dbReference>
<evidence type="ECO:0000313" key="3">
    <source>
        <dbReference type="EMBL" id="MBR7672630.1"/>
    </source>
</evidence>
<dbReference type="GO" id="GO:0046872">
    <property type="term" value="F:metal ion binding"/>
    <property type="evidence" value="ECO:0007669"/>
    <property type="project" value="UniProtKB-KW"/>
</dbReference>
<feature type="region of interest" description="Disordered" evidence="2">
    <location>
        <begin position="138"/>
        <end position="158"/>
    </location>
</feature>
<keyword evidence="4" id="KW-1185">Reference proteome</keyword>
<gene>
    <name evidence="3" type="ORF">KDA82_06255</name>
</gene>
<organism evidence="3 4">
    <name type="scientific">Streptomyces daliensis</name>
    <dbReference type="NCBI Taxonomy" id="299421"/>
    <lineage>
        <taxon>Bacteria</taxon>
        <taxon>Bacillati</taxon>
        <taxon>Actinomycetota</taxon>
        <taxon>Actinomycetes</taxon>
        <taxon>Kitasatosporales</taxon>
        <taxon>Streptomycetaceae</taxon>
        <taxon>Streptomyces</taxon>
    </lineage>
</organism>
<dbReference type="PANTHER" id="PTHR34448">
    <property type="entry name" value="AMINOPEPTIDASE"/>
    <property type="match status" value="1"/>
</dbReference>
<reference evidence="3" key="1">
    <citation type="submission" date="2021-04" db="EMBL/GenBank/DDBJ databases">
        <title>Sequencing of actinobacteria type strains.</title>
        <authorList>
            <person name="Nguyen G.-S."/>
            <person name="Wentzel A."/>
        </authorList>
    </citation>
    <scope>NUCLEOTIDE SEQUENCE</scope>
    <source>
        <strain evidence="3">DSM 42095</strain>
    </source>
</reference>
<dbReference type="Proteomes" id="UP000675554">
    <property type="component" value="Unassembled WGS sequence"/>
</dbReference>
<proteinExistence type="predicted"/>
<dbReference type="EMBL" id="JAGSMN010000119">
    <property type="protein sequence ID" value="MBR7672630.1"/>
    <property type="molecule type" value="Genomic_DNA"/>
</dbReference>
<dbReference type="AlphaFoldDB" id="A0A8T4IMK1"/>
<comment type="caution">
    <text evidence="3">The sequence shown here is derived from an EMBL/GenBank/DDBJ whole genome shotgun (WGS) entry which is preliminary data.</text>
</comment>
<dbReference type="InterPro" id="IPR052170">
    <property type="entry name" value="M29_Exopeptidase"/>
</dbReference>
<evidence type="ECO:0000256" key="2">
    <source>
        <dbReference type="SAM" id="MobiDB-lite"/>
    </source>
</evidence>
<evidence type="ECO:0000313" key="4">
    <source>
        <dbReference type="Proteomes" id="UP000675554"/>
    </source>
</evidence>
<keyword evidence="1" id="KW-0479">Metal-binding</keyword>
<name>A0A8T4IMK1_9ACTN</name>
<protein>
    <recommendedName>
        <fullName evidence="5">Leucyl aminopeptidase (Aminopeptidase T)</fullName>
    </recommendedName>
</protein>
<sequence>MDHLIAYLPRSITHWVIVHEPAAQERIAEAVRERLDSTETIVLGETPPEKAEEIALRYKKTPDVGFLGFHVKRATVARRFPEYKDTMEHFADWRVTRLKLLVDVWDENFAALFAEDPHAVLERCNDIQEALQGSSELVYQGPEQPGPKGSEDSAKPSSRVVFDCSGSEWVSYSGLEADDYVLPSGEVACLPRSADGELAVEGWVIGTVPFGRKYGAVRPGDLTLTFDKGQIVGVSGNRKPLCADLEEALTRLPGLRQVGELGVGQSRAVIAAARAHEAAYHWTERHFGIHIGLGAELPETAESDGARSTNHHLDIILSSGTLTSGHDRLLTW</sequence>
<dbReference type="PANTHER" id="PTHR34448:SF1">
    <property type="entry name" value="BLL6088 PROTEIN"/>
    <property type="match status" value="1"/>
</dbReference>
<evidence type="ECO:0000256" key="1">
    <source>
        <dbReference type="ARBA" id="ARBA00022723"/>
    </source>
</evidence>
<accession>A0A8T4IMK1</accession>
<evidence type="ECO:0008006" key="5">
    <source>
        <dbReference type="Google" id="ProtNLM"/>
    </source>
</evidence>